<proteinExistence type="predicted"/>
<name>A0A0F3GQC9_9BACT</name>
<gene>
    <name evidence="2" type="ORF">MBAV_003781</name>
</gene>
<sequence>MSGTPALRPLGPPAPPSRQSLATGLLGYAGHQCSDPVRVEPQHGQYGFPGIVRDAVPYGLR</sequence>
<reference evidence="2 3" key="1">
    <citation type="submission" date="2015-02" db="EMBL/GenBank/DDBJ databases">
        <title>Single-cell genomics of uncultivated deep-branching MTB reveals a conserved set of magnetosome genes.</title>
        <authorList>
            <person name="Kolinko S."/>
            <person name="Richter M."/>
            <person name="Glockner F.O."/>
            <person name="Brachmann A."/>
            <person name="Schuler D."/>
        </authorList>
    </citation>
    <scope>NUCLEOTIDE SEQUENCE [LARGE SCALE GENOMIC DNA]</scope>
    <source>
        <strain evidence="2">TM-1</strain>
    </source>
</reference>
<protein>
    <submittedName>
        <fullName evidence="2">Uncharacterized protein</fullName>
    </submittedName>
</protein>
<evidence type="ECO:0000313" key="2">
    <source>
        <dbReference type="EMBL" id="KJU84022.1"/>
    </source>
</evidence>
<dbReference type="AlphaFoldDB" id="A0A0F3GQC9"/>
<feature type="region of interest" description="Disordered" evidence="1">
    <location>
        <begin position="1"/>
        <end position="21"/>
    </location>
</feature>
<dbReference type="EMBL" id="LACI01001644">
    <property type="protein sequence ID" value="KJU84022.1"/>
    <property type="molecule type" value="Genomic_DNA"/>
</dbReference>
<evidence type="ECO:0000256" key="1">
    <source>
        <dbReference type="SAM" id="MobiDB-lite"/>
    </source>
</evidence>
<comment type="caution">
    <text evidence="2">The sequence shown here is derived from an EMBL/GenBank/DDBJ whole genome shotgun (WGS) entry which is preliminary data.</text>
</comment>
<evidence type="ECO:0000313" key="3">
    <source>
        <dbReference type="Proteomes" id="UP000033423"/>
    </source>
</evidence>
<accession>A0A0F3GQC9</accession>
<keyword evidence="3" id="KW-1185">Reference proteome</keyword>
<dbReference type="Proteomes" id="UP000033423">
    <property type="component" value="Unassembled WGS sequence"/>
</dbReference>
<organism evidence="2 3">
    <name type="scientific">Candidatus Magnetobacterium bavaricum</name>
    <dbReference type="NCBI Taxonomy" id="29290"/>
    <lineage>
        <taxon>Bacteria</taxon>
        <taxon>Pseudomonadati</taxon>
        <taxon>Nitrospirota</taxon>
        <taxon>Thermodesulfovibrionia</taxon>
        <taxon>Thermodesulfovibrionales</taxon>
        <taxon>Candidatus Magnetobacteriaceae</taxon>
        <taxon>Candidatus Magnetobacterium</taxon>
    </lineage>
</organism>